<comment type="caution">
    <text evidence="1">The sequence shown here is derived from an EMBL/GenBank/DDBJ whole genome shotgun (WGS) entry which is preliminary data.</text>
</comment>
<dbReference type="EMBL" id="JBDJPC010000018">
    <property type="protein sequence ID" value="KAL1487790.1"/>
    <property type="molecule type" value="Genomic_DNA"/>
</dbReference>
<accession>A0ABD1DZN3</accession>
<sequence>MPREILNAQSRKLVLNVLEYFQNKKETTKENVSAIACAAEALKLSPRTISRIRHEGARDTMVSANRNAPKIRDLSDDVKSQIRSIIYTMTAKKDFITREKLREELKQKHVVDVCTTTLGLILKDLGFRFRKDNGRRALMEQPHIASKRIHFLREYMKNAVCESPLDVVFLDETWIYQQGSKTLQTWNENTVQSVWNKSGQNGYSDECVLNTWKTAVNSVSAQNWADCIDHTENLIRGTWEREQILDCQVSPLVIHLNEDFSSEEDNSFSDTDD</sequence>
<proteinExistence type="predicted"/>
<dbReference type="PANTHER" id="PTHR33939:SF1">
    <property type="entry name" value="DUF4371 DOMAIN-CONTAINING PROTEIN"/>
    <property type="match status" value="1"/>
</dbReference>
<keyword evidence="2" id="KW-1185">Reference proteome</keyword>
<dbReference type="Proteomes" id="UP001566132">
    <property type="component" value="Unassembled WGS sequence"/>
</dbReference>
<gene>
    <name evidence="1" type="ORF">ABEB36_015545</name>
</gene>
<protein>
    <recommendedName>
        <fullName evidence="3">Transposase</fullName>
    </recommendedName>
</protein>
<dbReference type="PANTHER" id="PTHR33939">
    <property type="entry name" value="PROTEIN CBG22215"/>
    <property type="match status" value="1"/>
</dbReference>
<evidence type="ECO:0000313" key="1">
    <source>
        <dbReference type="EMBL" id="KAL1487790.1"/>
    </source>
</evidence>
<evidence type="ECO:0008006" key="3">
    <source>
        <dbReference type="Google" id="ProtNLM"/>
    </source>
</evidence>
<name>A0ABD1DZN3_HYPHA</name>
<evidence type="ECO:0000313" key="2">
    <source>
        <dbReference type="Proteomes" id="UP001566132"/>
    </source>
</evidence>
<dbReference type="AlphaFoldDB" id="A0ABD1DZN3"/>
<organism evidence="1 2">
    <name type="scientific">Hypothenemus hampei</name>
    <name type="common">Coffee berry borer</name>
    <dbReference type="NCBI Taxonomy" id="57062"/>
    <lineage>
        <taxon>Eukaryota</taxon>
        <taxon>Metazoa</taxon>
        <taxon>Ecdysozoa</taxon>
        <taxon>Arthropoda</taxon>
        <taxon>Hexapoda</taxon>
        <taxon>Insecta</taxon>
        <taxon>Pterygota</taxon>
        <taxon>Neoptera</taxon>
        <taxon>Endopterygota</taxon>
        <taxon>Coleoptera</taxon>
        <taxon>Polyphaga</taxon>
        <taxon>Cucujiformia</taxon>
        <taxon>Curculionidae</taxon>
        <taxon>Scolytinae</taxon>
        <taxon>Hypothenemus</taxon>
    </lineage>
</organism>
<reference evidence="1 2" key="1">
    <citation type="submission" date="2024-05" db="EMBL/GenBank/DDBJ databases">
        <title>Genetic variation in Jamaican populations of the coffee berry borer (Hypothenemus hampei).</title>
        <authorList>
            <person name="Errbii M."/>
            <person name="Myrie A."/>
        </authorList>
    </citation>
    <scope>NUCLEOTIDE SEQUENCE [LARGE SCALE GENOMIC DNA]</scope>
    <source>
        <strain evidence="1">JA-Hopewell-2020-01-JO</strain>
        <tissue evidence="1">Whole body</tissue>
    </source>
</reference>